<dbReference type="SUPFAM" id="SSF51120">
    <property type="entry name" value="beta-Roll"/>
    <property type="match status" value="1"/>
</dbReference>
<dbReference type="EMBL" id="FQUJ01000006">
    <property type="protein sequence ID" value="SHF01373.1"/>
    <property type="molecule type" value="Genomic_DNA"/>
</dbReference>
<dbReference type="STRING" id="1121942.SAMN02745148_01605"/>
<evidence type="ECO:0000256" key="1">
    <source>
        <dbReference type="ARBA" id="ARBA00022837"/>
    </source>
</evidence>
<evidence type="ECO:0000259" key="3">
    <source>
        <dbReference type="PROSITE" id="PS51173"/>
    </source>
</evidence>
<keyword evidence="1" id="KW-0106">Calcium</keyword>
<dbReference type="Pfam" id="PF00553">
    <property type="entry name" value="CBM_2"/>
    <property type="match status" value="1"/>
</dbReference>
<protein>
    <submittedName>
        <fullName evidence="4">Hemolysin-type calcium-binding repeat-containing protein</fullName>
    </submittedName>
</protein>
<feature type="domain" description="CBM2" evidence="3">
    <location>
        <begin position="503"/>
        <end position="609"/>
    </location>
</feature>
<evidence type="ECO:0000313" key="4">
    <source>
        <dbReference type="EMBL" id="SHF01373.1"/>
    </source>
</evidence>
<dbReference type="InterPro" id="IPR011049">
    <property type="entry name" value="Serralysin-like_metalloprot_C"/>
</dbReference>
<dbReference type="SMART" id="SM00637">
    <property type="entry name" value="CBD_II"/>
    <property type="match status" value="1"/>
</dbReference>
<dbReference type="GO" id="GO:0005975">
    <property type="term" value="P:carbohydrate metabolic process"/>
    <property type="evidence" value="ECO:0007669"/>
    <property type="project" value="InterPro"/>
</dbReference>
<dbReference type="Gene3D" id="2.160.20.10">
    <property type="entry name" value="Single-stranded right-handed beta-helix, Pectin lyase-like"/>
    <property type="match status" value="1"/>
</dbReference>
<dbReference type="Pfam" id="PF00353">
    <property type="entry name" value="HemolysinCabind"/>
    <property type="match status" value="2"/>
</dbReference>
<dbReference type="GO" id="GO:0005509">
    <property type="term" value="F:calcium ion binding"/>
    <property type="evidence" value="ECO:0007669"/>
    <property type="project" value="InterPro"/>
</dbReference>
<keyword evidence="5" id="KW-1185">Reference proteome</keyword>
<sequence length="626" mass="67856">MSSDKEIRVGTGTSAEELEKIINDAPAGATIQLSSGNYTLNDSVTISRSDISLIGAGSSKTTLTFSDTALDRNDDYGLRLDGSENWDMGRLASSVDEGSSTLKLDRDHDLKVGDTVRIWQDNDDDFFEEIGDTSWRKVQYAELRTSMAKVESVDGKSIKLDRGVHFDFDAGDTQVELLETVDDVTLKGFTIDFEPDDPDPSVFKNTMSELTKYQALSLDGTVDSELSDIRVVDSPSTAFRFSKTLDSDVDNIEAKGAFNKGSGGNGYAYELHESYDGKFANLEDSGMRHGLLFASWRSSVDNDIHVASTDRDINFHGGRDHGNTVHVEKSIRDGDADKLSPALWVNSGGESFGAITDADANEVTFDYLIGTRRDDVIEGTDDGVYLNGGLGNDTLTGGKGDDILQGGPGNSWIDGNDILDGGDGDDIVRYTEDYDTFDISFKNGKIYVTDDKRQKDTLDNIEEIVFGDGTVLDTDSKDIRDGSALDRPSPSDILGEGSSASEEADPDAGVAVASSKISGWSTGYVAQVVIKNTSDSDIVDPEIQFDLPDDIDRVWNARIIEDDDGYRLTDNNSNTLEAGETWRFSYKAYGDDKALPSDFSVRDADGSALDTQLIGTSAQAVDSLMG</sequence>
<organism evidence="4 5">
    <name type="scientific">Modicisalibacter ilicicola DSM 19980</name>
    <dbReference type="NCBI Taxonomy" id="1121942"/>
    <lineage>
        <taxon>Bacteria</taxon>
        <taxon>Pseudomonadati</taxon>
        <taxon>Pseudomonadota</taxon>
        <taxon>Gammaproteobacteria</taxon>
        <taxon>Oceanospirillales</taxon>
        <taxon>Halomonadaceae</taxon>
        <taxon>Modicisalibacter</taxon>
    </lineage>
</organism>
<feature type="region of interest" description="Disordered" evidence="2">
    <location>
        <begin position="477"/>
        <end position="507"/>
    </location>
</feature>
<dbReference type="Proteomes" id="UP000184346">
    <property type="component" value="Unassembled WGS sequence"/>
</dbReference>
<dbReference type="InterPro" id="IPR012291">
    <property type="entry name" value="CBM2_carb-bd_dom_sf"/>
</dbReference>
<dbReference type="RefSeq" id="WP_072821545.1">
    <property type="nucleotide sequence ID" value="NZ_FQUJ01000006.1"/>
</dbReference>
<accession>A0A1M4Y713</accession>
<dbReference type="GO" id="GO:0030247">
    <property type="term" value="F:polysaccharide binding"/>
    <property type="evidence" value="ECO:0007669"/>
    <property type="project" value="UniProtKB-UniRule"/>
</dbReference>
<dbReference type="InterPro" id="IPR001343">
    <property type="entry name" value="Hemolysn_Ca-bd"/>
</dbReference>
<dbReference type="OrthoDB" id="7786102at2"/>
<dbReference type="AlphaFoldDB" id="A0A1M4Y713"/>
<evidence type="ECO:0000313" key="5">
    <source>
        <dbReference type="Proteomes" id="UP000184346"/>
    </source>
</evidence>
<dbReference type="InterPro" id="IPR008965">
    <property type="entry name" value="CBM2/CBM3_carb-bd_dom_sf"/>
</dbReference>
<dbReference type="InterPro" id="IPR012334">
    <property type="entry name" value="Pectin_lyas_fold"/>
</dbReference>
<dbReference type="InterPro" id="IPR001919">
    <property type="entry name" value="CBD2"/>
</dbReference>
<dbReference type="SUPFAM" id="SSF49384">
    <property type="entry name" value="Carbohydrate-binding domain"/>
    <property type="match status" value="1"/>
</dbReference>
<evidence type="ECO:0000256" key="2">
    <source>
        <dbReference type="SAM" id="MobiDB-lite"/>
    </source>
</evidence>
<dbReference type="Gene3D" id="2.60.40.290">
    <property type="match status" value="1"/>
</dbReference>
<gene>
    <name evidence="4" type="ORF">SAMN02745148_01605</name>
</gene>
<dbReference type="InterPro" id="IPR011050">
    <property type="entry name" value="Pectin_lyase_fold/virulence"/>
</dbReference>
<dbReference type="PROSITE" id="PS51173">
    <property type="entry name" value="CBM2"/>
    <property type="match status" value="1"/>
</dbReference>
<dbReference type="PRINTS" id="PR00313">
    <property type="entry name" value="CABNDNGRPT"/>
</dbReference>
<dbReference type="Gene3D" id="2.150.10.10">
    <property type="entry name" value="Serralysin-like metalloprotease, C-terminal"/>
    <property type="match status" value="1"/>
</dbReference>
<reference evidence="4 5" key="1">
    <citation type="submission" date="2016-11" db="EMBL/GenBank/DDBJ databases">
        <authorList>
            <person name="Jaros S."/>
            <person name="Januszkiewicz K."/>
            <person name="Wedrychowicz H."/>
        </authorList>
    </citation>
    <scope>NUCLEOTIDE SEQUENCE [LARGE SCALE GENOMIC DNA]</scope>
    <source>
        <strain evidence="4 5">DSM 19980</strain>
    </source>
</reference>
<dbReference type="GO" id="GO:0004553">
    <property type="term" value="F:hydrolase activity, hydrolyzing O-glycosyl compounds"/>
    <property type="evidence" value="ECO:0007669"/>
    <property type="project" value="InterPro"/>
</dbReference>
<proteinExistence type="predicted"/>
<name>A0A1M4Y713_9GAMM</name>
<dbReference type="SUPFAM" id="SSF51126">
    <property type="entry name" value="Pectin lyase-like"/>
    <property type="match status" value="1"/>
</dbReference>